<keyword evidence="2" id="KW-0560">Oxidoreductase</keyword>
<dbReference type="GO" id="GO:0004497">
    <property type="term" value="F:monooxygenase activity"/>
    <property type="evidence" value="ECO:0007669"/>
    <property type="project" value="UniProtKB-KW"/>
</dbReference>
<protein>
    <submittedName>
        <fullName evidence="2">Antibiotic biosynthesis monooxygenase</fullName>
    </submittedName>
</protein>
<dbReference type="SUPFAM" id="SSF54909">
    <property type="entry name" value="Dimeric alpha+beta barrel"/>
    <property type="match status" value="1"/>
</dbReference>
<comment type="caution">
    <text evidence="2">The sequence shown here is derived from an EMBL/GenBank/DDBJ whole genome shotgun (WGS) entry which is preliminary data.</text>
</comment>
<name>A0ABT0PN63_9FLAO</name>
<keyword evidence="3" id="KW-1185">Reference proteome</keyword>
<dbReference type="InterPro" id="IPR011008">
    <property type="entry name" value="Dimeric_a/b-barrel"/>
</dbReference>
<dbReference type="InterPro" id="IPR007138">
    <property type="entry name" value="ABM_dom"/>
</dbReference>
<proteinExistence type="predicted"/>
<evidence type="ECO:0000259" key="1">
    <source>
        <dbReference type="Pfam" id="PF03992"/>
    </source>
</evidence>
<feature type="domain" description="ABM" evidence="1">
    <location>
        <begin position="1"/>
        <end position="66"/>
    </location>
</feature>
<dbReference type="Pfam" id="PF03992">
    <property type="entry name" value="ABM"/>
    <property type="match status" value="1"/>
</dbReference>
<reference evidence="2 3" key="1">
    <citation type="submission" date="2022-05" db="EMBL/GenBank/DDBJ databases">
        <authorList>
            <person name="Park J.-S."/>
        </authorList>
    </citation>
    <scope>NUCLEOTIDE SEQUENCE [LARGE SCALE GENOMIC DNA]</scope>
    <source>
        <strain evidence="2 3">2012CJ35-5</strain>
    </source>
</reference>
<organism evidence="2 3">
    <name type="scientific">Flagellimonas spongiicola</name>
    <dbReference type="NCBI Taxonomy" id="2942208"/>
    <lineage>
        <taxon>Bacteria</taxon>
        <taxon>Pseudomonadati</taxon>
        <taxon>Bacteroidota</taxon>
        <taxon>Flavobacteriia</taxon>
        <taxon>Flavobacteriales</taxon>
        <taxon>Flavobacteriaceae</taxon>
        <taxon>Flagellimonas</taxon>
    </lineage>
</organism>
<dbReference type="EMBL" id="JAMFMA010000001">
    <property type="protein sequence ID" value="MCL6272830.1"/>
    <property type="molecule type" value="Genomic_DNA"/>
</dbReference>
<dbReference type="Gene3D" id="3.30.70.100">
    <property type="match status" value="1"/>
</dbReference>
<accession>A0ABT0PN63</accession>
<gene>
    <name evidence="2" type="ORF">M3P19_02360</name>
</gene>
<dbReference type="RefSeq" id="WP_249656012.1">
    <property type="nucleotide sequence ID" value="NZ_JAMFMA010000001.1"/>
</dbReference>
<sequence length="98" mass="11610">MIRIIYSWDVPAENRLQFIETWKTTTNKIHQEVKGARGSFMLQNEADANSIKTIARWDSLQDWENFWQDSKPTQMSSMHDLGRRTGVEIFKEIDDFTK</sequence>
<evidence type="ECO:0000313" key="3">
    <source>
        <dbReference type="Proteomes" id="UP001203607"/>
    </source>
</evidence>
<dbReference type="Proteomes" id="UP001203607">
    <property type="component" value="Unassembled WGS sequence"/>
</dbReference>
<evidence type="ECO:0000313" key="2">
    <source>
        <dbReference type="EMBL" id="MCL6272830.1"/>
    </source>
</evidence>
<keyword evidence="2" id="KW-0503">Monooxygenase</keyword>